<dbReference type="EnsemblPlants" id="Pp3c2_9290V3.1">
    <property type="protein sequence ID" value="PAC:32933239.CDS.1"/>
    <property type="gene ID" value="Pp3c2_9290"/>
</dbReference>
<dbReference type="EMBL" id="ABEU02000002">
    <property type="protein sequence ID" value="PNR59631.1"/>
    <property type="molecule type" value="Genomic_DNA"/>
</dbReference>
<gene>
    <name evidence="2" type="ORF">PHYPA_002423</name>
</gene>
<reference evidence="3" key="3">
    <citation type="submission" date="2020-12" db="UniProtKB">
        <authorList>
            <consortium name="EnsemblPlants"/>
        </authorList>
    </citation>
    <scope>IDENTIFICATION</scope>
</reference>
<sequence>MASVAQPVTLLRFVVREDFCRSLADRLVTDIKRVLEHLDARPSRVIQALVTESAQRQTKEAAAESAAKYAGSEMQCRGHGGGATQAETP</sequence>
<dbReference type="PaxDb" id="3218-PP1S84_73V6.1"/>
<dbReference type="Gene3D" id="3.90.1150.160">
    <property type="match status" value="1"/>
</dbReference>
<reference evidence="2 4" key="1">
    <citation type="journal article" date="2008" name="Science">
        <title>The Physcomitrella genome reveals evolutionary insights into the conquest of land by plants.</title>
        <authorList>
            <person name="Rensing S."/>
            <person name="Lang D."/>
            <person name="Zimmer A."/>
            <person name="Terry A."/>
            <person name="Salamov A."/>
            <person name="Shapiro H."/>
            <person name="Nishiyama T."/>
            <person name="Perroud P.-F."/>
            <person name="Lindquist E."/>
            <person name="Kamisugi Y."/>
            <person name="Tanahashi T."/>
            <person name="Sakakibara K."/>
            <person name="Fujita T."/>
            <person name="Oishi K."/>
            <person name="Shin-I T."/>
            <person name="Kuroki Y."/>
            <person name="Toyoda A."/>
            <person name="Suzuki Y."/>
            <person name="Hashimoto A."/>
            <person name="Yamaguchi K."/>
            <person name="Sugano A."/>
            <person name="Kohara Y."/>
            <person name="Fujiyama A."/>
            <person name="Anterola A."/>
            <person name="Aoki S."/>
            <person name="Ashton N."/>
            <person name="Barbazuk W.B."/>
            <person name="Barker E."/>
            <person name="Bennetzen J."/>
            <person name="Bezanilla M."/>
            <person name="Blankenship R."/>
            <person name="Cho S.H."/>
            <person name="Dutcher S."/>
            <person name="Estelle M."/>
            <person name="Fawcett J.A."/>
            <person name="Gundlach H."/>
            <person name="Hanada K."/>
            <person name="Heyl A."/>
            <person name="Hicks K.A."/>
            <person name="Hugh J."/>
            <person name="Lohr M."/>
            <person name="Mayer K."/>
            <person name="Melkozernov A."/>
            <person name="Murata T."/>
            <person name="Nelson D."/>
            <person name="Pils B."/>
            <person name="Prigge M."/>
            <person name="Reiss B."/>
            <person name="Renner T."/>
            <person name="Rombauts S."/>
            <person name="Rushton P."/>
            <person name="Sanderfoot A."/>
            <person name="Schween G."/>
            <person name="Shiu S.-H."/>
            <person name="Stueber K."/>
            <person name="Theodoulou F.L."/>
            <person name="Tu H."/>
            <person name="Van de Peer Y."/>
            <person name="Verrier P.J."/>
            <person name="Waters E."/>
            <person name="Wood A."/>
            <person name="Yang L."/>
            <person name="Cove D."/>
            <person name="Cuming A."/>
            <person name="Hasebe M."/>
            <person name="Lucas S."/>
            <person name="Mishler D.B."/>
            <person name="Reski R."/>
            <person name="Grigoriev I."/>
            <person name="Quatrano R.S."/>
            <person name="Boore J.L."/>
        </authorList>
    </citation>
    <scope>NUCLEOTIDE SEQUENCE [LARGE SCALE GENOMIC DNA]</scope>
    <source>
        <strain evidence="3 4">cv. Gransden 2004</strain>
    </source>
</reference>
<protein>
    <submittedName>
        <fullName evidence="2 3">Uncharacterized protein</fullName>
    </submittedName>
</protein>
<keyword evidence="4" id="KW-1185">Reference proteome</keyword>
<dbReference type="Proteomes" id="UP000006727">
    <property type="component" value="Chromosome 2"/>
</dbReference>
<evidence type="ECO:0000313" key="4">
    <source>
        <dbReference type="Proteomes" id="UP000006727"/>
    </source>
</evidence>
<feature type="compositionally biased region" description="Low complexity" evidence="1">
    <location>
        <begin position="63"/>
        <end position="73"/>
    </location>
</feature>
<evidence type="ECO:0000313" key="2">
    <source>
        <dbReference type="EMBL" id="PNR59631.1"/>
    </source>
</evidence>
<proteinExistence type="predicted"/>
<evidence type="ECO:0000313" key="3">
    <source>
        <dbReference type="EnsemblPlants" id="PAC:32933239.CDS.1"/>
    </source>
</evidence>
<accession>A0A2K1L0T2</accession>
<feature type="region of interest" description="Disordered" evidence="1">
    <location>
        <begin position="61"/>
        <end position="89"/>
    </location>
</feature>
<organism evidence="2">
    <name type="scientific">Physcomitrium patens</name>
    <name type="common">Spreading-leaved earth moss</name>
    <name type="synonym">Physcomitrella patens</name>
    <dbReference type="NCBI Taxonomy" id="3218"/>
    <lineage>
        <taxon>Eukaryota</taxon>
        <taxon>Viridiplantae</taxon>
        <taxon>Streptophyta</taxon>
        <taxon>Embryophyta</taxon>
        <taxon>Bryophyta</taxon>
        <taxon>Bryophytina</taxon>
        <taxon>Bryopsida</taxon>
        <taxon>Funariidae</taxon>
        <taxon>Funariales</taxon>
        <taxon>Funariaceae</taxon>
        <taxon>Physcomitrium</taxon>
    </lineage>
</organism>
<dbReference type="InParanoid" id="A0A2K1L0T2"/>
<dbReference type="Gramene" id="Pp3c2_9290V3.1">
    <property type="protein sequence ID" value="PAC:32933239.CDS.1"/>
    <property type="gene ID" value="Pp3c2_9290"/>
</dbReference>
<name>A0A2K1L0T2_PHYPA</name>
<evidence type="ECO:0000256" key="1">
    <source>
        <dbReference type="SAM" id="MobiDB-lite"/>
    </source>
</evidence>
<dbReference type="AlphaFoldDB" id="A0A2K1L0T2"/>
<dbReference type="STRING" id="3218.A0A2K1L0T2"/>
<reference evidence="2 4" key="2">
    <citation type="journal article" date="2018" name="Plant J.">
        <title>The Physcomitrella patens chromosome-scale assembly reveals moss genome structure and evolution.</title>
        <authorList>
            <person name="Lang D."/>
            <person name="Ullrich K.K."/>
            <person name="Murat F."/>
            <person name="Fuchs J."/>
            <person name="Jenkins J."/>
            <person name="Haas F.B."/>
            <person name="Piednoel M."/>
            <person name="Gundlach H."/>
            <person name="Van Bel M."/>
            <person name="Meyberg R."/>
            <person name="Vives C."/>
            <person name="Morata J."/>
            <person name="Symeonidi A."/>
            <person name="Hiss M."/>
            <person name="Muchero W."/>
            <person name="Kamisugi Y."/>
            <person name="Saleh O."/>
            <person name="Blanc G."/>
            <person name="Decker E.L."/>
            <person name="van Gessel N."/>
            <person name="Grimwood J."/>
            <person name="Hayes R.D."/>
            <person name="Graham S.W."/>
            <person name="Gunter L.E."/>
            <person name="McDaniel S.F."/>
            <person name="Hoernstein S.N.W."/>
            <person name="Larsson A."/>
            <person name="Li F.W."/>
            <person name="Perroud P.F."/>
            <person name="Phillips J."/>
            <person name="Ranjan P."/>
            <person name="Rokshar D.S."/>
            <person name="Rothfels C.J."/>
            <person name="Schneider L."/>
            <person name="Shu S."/>
            <person name="Stevenson D.W."/>
            <person name="Thummler F."/>
            <person name="Tillich M."/>
            <person name="Villarreal Aguilar J.C."/>
            <person name="Widiez T."/>
            <person name="Wong G.K."/>
            <person name="Wymore A."/>
            <person name="Zhang Y."/>
            <person name="Zimmer A.D."/>
            <person name="Quatrano R.S."/>
            <person name="Mayer K.F.X."/>
            <person name="Goodstein D."/>
            <person name="Casacuberta J.M."/>
            <person name="Vandepoele K."/>
            <person name="Reski R."/>
            <person name="Cuming A.C."/>
            <person name="Tuskan G.A."/>
            <person name="Maumus F."/>
            <person name="Salse J."/>
            <person name="Schmutz J."/>
            <person name="Rensing S.A."/>
        </authorList>
    </citation>
    <scope>NUCLEOTIDE SEQUENCE [LARGE SCALE GENOMIC DNA]</scope>
    <source>
        <strain evidence="3 4">cv. Gransden 2004</strain>
    </source>
</reference>